<reference evidence="1 2" key="1">
    <citation type="journal article" date="2016" name="Nat. Commun.">
        <title>Thousands of microbial genomes shed light on interconnected biogeochemical processes in an aquifer system.</title>
        <authorList>
            <person name="Anantharaman K."/>
            <person name="Brown C.T."/>
            <person name="Hug L.A."/>
            <person name="Sharon I."/>
            <person name="Castelle C.J."/>
            <person name="Probst A.J."/>
            <person name="Thomas B.C."/>
            <person name="Singh A."/>
            <person name="Wilkins M.J."/>
            <person name="Karaoz U."/>
            <person name="Brodie E.L."/>
            <person name="Williams K.H."/>
            <person name="Hubbard S.S."/>
            <person name="Banfield J.F."/>
        </authorList>
    </citation>
    <scope>NUCLEOTIDE SEQUENCE [LARGE SCALE GENOMIC DNA]</scope>
</reference>
<comment type="caution">
    <text evidence="1">The sequence shown here is derived from an EMBL/GenBank/DDBJ whole genome shotgun (WGS) entry which is preliminary data.</text>
</comment>
<sequence>MKAEMTVRNLVGVVAIAALTMGCASKRVHVEDWSFGTRAYAKVEASGKDFFVVRFTKIEAFGYSLGETERKLDFLKLYHCVPVSWCDYKVGTEVYAEARGGKRMKDPIGYEIKYIQSAEEIDVPFVRSYRARPH</sequence>
<protein>
    <submittedName>
        <fullName evidence="1">Uncharacterized protein</fullName>
    </submittedName>
</protein>
<name>A0A1F8ELR9_9BACT</name>
<proteinExistence type="predicted"/>
<accession>A0A1F8ELR9</accession>
<dbReference type="Proteomes" id="UP000177117">
    <property type="component" value="Unassembled WGS sequence"/>
</dbReference>
<evidence type="ECO:0000313" key="1">
    <source>
        <dbReference type="EMBL" id="OGN01290.1"/>
    </source>
</evidence>
<organism evidence="1 2">
    <name type="scientific">Candidatus Yanofskybacteria bacterium RIFCSPHIGHO2_01_FULL_41_53</name>
    <dbReference type="NCBI Taxonomy" id="1802663"/>
    <lineage>
        <taxon>Bacteria</taxon>
        <taxon>Candidatus Yanofskyibacteriota</taxon>
    </lineage>
</organism>
<gene>
    <name evidence="1" type="ORF">A2650_04670</name>
</gene>
<dbReference type="PROSITE" id="PS51257">
    <property type="entry name" value="PROKAR_LIPOPROTEIN"/>
    <property type="match status" value="1"/>
</dbReference>
<evidence type="ECO:0000313" key="2">
    <source>
        <dbReference type="Proteomes" id="UP000177117"/>
    </source>
</evidence>
<dbReference type="EMBL" id="MGJD01000007">
    <property type="protein sequence ID" value="OGN01290.1"/>
    <property type="molecule type" value="Genomic_DNA"/>
</dbReference>
<dbReference type="AlphaFoldDB" id="A0A1F8ELR9"/>